<comment type="caution">
    <text evidence="2">The sequence shown here is derived from an EMBL/GenBank/DDBJ whole genome shotgun (WGS) entry which is preliminary data.</text>
</comment>
<name>A0A818KZP9_9BILA</name>
<feature type="non-terminal residue" evidence="2">
    <location>
        <position position="1"/>
    </location>
</feature>
<dbReference type="Proteomes" id="UP000663881">
    <property type="component" value="Unassembled WGS sequence"/>
</dbReference>
<gene>
    <name evidence="2" type="ORF">OKA104_LOCUS4713</name>
</gene>
<dbReference type="AlphaFoldDB" id="A0A818KZP9"/>
<organism evidence="2 3">
    <name type="scientific">Adineta steineri</name>
    <dbReference type="NCBI Taxonomy" id="433720"/>
    <lineage>
        <taxon>Eukaryota</taxon>
        <taxon>Metazoa</taxon>
        <taxon>Spiralia</taxon>
        <taxon>Gnathifera</taxon>
        <taxon>Rotifera</taxon>
        <taxon>Eurotatoria</taxon>
        <taxon>Bdelloidea</taxon>
        <taxon>Adinetida</taxon>
        <taxon>Adinetidae</taxon>
        <taxon>Adineta</taxon>
    </lineage>
</organism>
<accession>A0A818KZP9</accession>
<evidence type="ECO:0000256" key="1">
    <source>
        <dbReference type="SAM" id="MobiDB-lite"/>
    </source>
</evidence>
<sequence length="43" mass="4841">HSSLSSDTAHESSPIRVTMRETSRGRHHICVSQTLLRTHNSDI</sequence>
<evidence type="ECO:0000313" key="2">
    <source>
        <dbReference type="EMBL" id="CAF3563418.1"/>
    </source>
</evidence>
<proteinExistence type="predicted"/>
<protein>
    <submittedName>
        <fullName evidence="2">Uncharacterized protein</fullName>
    </submittedName>
</protein>
<reference evidence="2" key="1">
    <citation type="submission" date="2021-02" db="EMBL/GenBank/DDBJ databases">
        <authorList>
            <person name="Nowell W R."/>
        </authorList>
    </citation>
    <scope>NUCLEOTIDE SEQUENCE</scope>
</reference>
<evidence type="ECO:0000313" key="3">
    <source>
        <dbReference type="Proteomes" id="UP000663881"/>
    </source>
</evidence>
<dbReference type="EMBL" id="CAJOAY010000156">
    <property type="protein sequence ID" value="CAF3563418.1"/>
    <property type="molecule type" value="Genomic_DNA"/>
</dbReference>
<feature type="region of interest" description="Disordered" evidence="1">
    <location>
        <begin position="1"/>
        <end position="26"/>
    </location>
</feature>